<keyword evidence="7 11" id="KW-0498">Mitosis</keyword>
<dbReference type="FunFam" id="1.20.960.30:FF:000002">
    <property type="entry name" value="Platelet-activating factor acetylhydrolase ib"/>
    <property type="match status" value="1"/>
</dbReference>
<dbReference type="SUPFAM" id="SSF109925">
    <property type="entry name" value="Lissencephaly-1 protein (Lis-1, PAF-AH alpha) N-terminal domain"/>
    <property type="match status" value="1"/>
</dbReference>
<dbReference type="PROSITE" id="PS00678">
    <property type="entry name" value="WD_REPEATS_1"/>
    <property type="match status" value="4"/>
</dbReference>
<feature type="domain" description="PAC1-like LisH-like dimerisation" evidence="14">
    <location>
        <begin position="8"/>
        <end position="51"/>
    </location>
</feature>
<dbReference type="PROSITE" id="PS50896">
    <property type="entry name" value="LISH"/>
    <property type="match status" value="1"/>
</dbReference>
<dbReference type="SUPFAM" id="SSF50978">
    <property type="entry name" value="WD40 repeat-like"/>
    <property type="match status" value="1"/>
</dbReference>
<keyword evidence="10 11" id="KW-0131">Cell cycle</keyword>
<dbReference type="InterPro" id="IPR006594">
    <property type="entry name" value="LisH"/>
</dbReference>
<keyword evidence="8 11" id="KW-0175">Coiled coil</keyword>
<evidence type="ECO:0000256" key="10">
    <source>
        <dbReference type="ARBA" id="ARBA00023306"/>
    </source>
</evidence>
<dbReference type="InterPro" id="IPR019775">
    <property type="entry name" value="WD40_repeat_CS"/>
</dbReference>
<accession>A0A2X0N7N3</accession>
<proteinExistence type="inferred from homology"/>
<dbReference type="Gene3D" id="1.20.960.30">
    <property type="match status" value="1"/>
</dbReference>
<dbReference type="PIRSF" id="PIRSF037647">
    <property type="entry name" value="Dynein_regulator_Lis1"/>
    <property type="match status" value="1"/>
</dbReference>
<dbReference type="FunFam" id="2.130.10.10:FF:000342">
    <property type="entry name" value="Nuclear distribution protein PAC1"/>
    <property type="match status" value="1"/>
</dbReference>
<comment type="subcellular location">
    <subcellularLocation>
        <location evidence="11">Cytoplasm</location>
        <location evidence="11">Cytoskeleton</location>
    </subcellularLocation>
    <subcellularLocation>
        <location evidence="11">Cytoplasm</location>
        <location evidence="11">Cytoskeleton</location>
        <location evidence="11">Spindle pole</location>
    </subcellularLocation>
    <text evidence="11">Localizes to the plus ends of microtubules at the hyphal tip and the mitotic spindle poles.</text>
</comment>
<feature type="repeat" description="WD" evidence="12">
    <location>
        <begin position="118"/>
        <end position="159"/>
    </location>
</feature>
<feature type="region of interest" description="Disordered" evidence="13">
    <location>
        <begin position="88"/>
        <end position="114"/>
    </location>
</feature>
<dbReference type="SMART" id="SM00320">
    <property type="entry name" value="WD40"/>
    <property type="match status" value="7"/>
</dbReference>
<dbReference type="Pfam" id="PF24951">
    <property type="entry name" value="LisH_PAC1"/>
    <property type="match status" value="1"/>
</dbReference>
<feature type="repeat" description="WD" evidence="12">
    <location>
        <begin position="352"/>
        <end position="393"/>
    </location>
</feature>
<dbReference type="AlphaFoldDB" id="A0A2X0N7N3"/>
<dbReference type="InterPro" id="IPR001680">
    <property type="entry name" value="WD40_rpt"/>
</dbReference>
<keyword evidence="5 11" id="KW-0493">Microtubule</keyword>
<comment type="function">
    <text evidence="11">Positively regulates the activity of the minus-end directed microtubule motor protein dynein. May enhance dynein-mediated microtubule sliding by targeting dynein to the microtubule plus end. Required for nuclear migration during vegetative growth as well as development. Required for retrograde early endosome (EE) transport from the hyphal tip. Required for localization of dynein to the mitotic spindle poles. Recruits additional proteins to the dynein complex at SPBs.</text>
</comment>
<dbReference type="EMBL" id="FQNC01000085">
    <property type="protein sequence ID" value="SGZ24773.1"/>
    <property type="molecule type" value="Genomic_DNA"/>
</dbReference>
<evidence type="ECO:0000256" key="12">
    <source>
        <dbReference type="PROSITE-ProRule" id="PRU00221"/>
    </source>
</evidence>
<gene>
    <name evidence="15" type="primary">BQ5605_C023g09745</name>
    <name evidence="11" type="synonym">LIS1</name>
    <name evidence="11" type="synonym">PAC1</name>
    <name evidence="15" type="ORF">BQ5605_C023G09745</name>
</gene>
<dbReference type="InterPro" id="IPR017252">
    <property type="entry name" value="Dynein_regulator_LIS1"/>
</dbReference>
<dbReference type="InterPro" id="IPR037190">
    <property type="entry name" value="LIS1_N"/>
</dbReference>
<dbReference type="HAMAP" id="MF_03141">
    <property type="entry name" value="lis1"/>
    <property type="match status" value="1"/>
</dbReference>
<feature type="compositionally biased region" description="Low complexity" evidence="13">
    <location>
        <begin position="413"/>
        <end position="427"/>
    </location>
</feature>
<dbReference type="InterPro" id="IPR056795">
    <property type="entry name" value="PAC1-like_LisH-like_dom"/>
</dbReference>
<dbReference type="Pfam" id="PF00400">
    <property type="entry name" value="WD40"/>
    <property type="match status" value="6"/>
</dbReference>
<feature type="compositionally biased region" description="Polar residues" evidence="13">
    <location>
        <begin position="88"/>
        <end position="105"/>
    </location>
</feature>
<keyword evidence="6" id="KW-0677">Repeat</keyword>
<keyword evidence="16" id="KW-1185">Reference proteome</keyword>
<dbReference type="GO" id="GO:0007154">
    <property type="term" value="P:cell communication"/>
    <property type="evidence" value="ECO:0007669"/>
    <property type="project" value="UniProtKB-ARBA"/>
</dbReference>
<dbReference type="GO" id="GO:0051301">
    <property type="term" value="P:cell division"/>
    <property type="evidence" value="ECO:0007669"/>
    <property type="project" value="UniProtKB-KW"/>
</dbReference>
<evidence type="ECO:0000256" key="5">
    <source>
        <dbReference type="ARBA" id="ARBA00022701"/>
    </source>
</evidence>
<dbReference type="InterPro" id="IPR015943">
    <property type="entry name" value="WD40/YVTN_repeat-like_dom_sf"/>
</dbReference>
<dbReference type="PANTHER" id="PTHR19848:SF8">
    <property type="entry name" value="F-BOX AND WD REPEAT DOMAIN CONTAINING 7"/>
    <property type="match status" value="1"/>
</dbReference>
<dbReference type="Gene3D" id="2.130.10.10">
    <property type="entry name" value="YVTN repeat-like/Quinoprotein amine dehydrogenase"/>
    <property type="match status" value="1"/>
</dbReference>
<evidence type="ECO:0000313" key="15">
    <source>
        <dbReference type="EMBL" id="SGZ24773.1"/>
    </source>
</evidence>
<evidence type="ECO:0000256" key="9">
    <source>
        <dbReference type="ARBA" id="ARBA00023212"/>
    </source>
</evidence>
<evidence type="ECO:0000256" key="2">
    <source>
        <dbReference type="ARBA" id="ARBA00022490"/>
    </source>
</evidence>
<dbReference type="PRINTS" id="PR00320">
    <property type="entry name" value="GPROTEINBRPT"/>
</dbReference>
<dbReference type="PROSITE" id="PS50082">
    <property type="entry name" value="WD_REPEATS_2"/>
    <property type="match status" value="6"/>
</dbReference>
<keyword evidence="2 11" id="KW-0963">Cytoplasm</keyword>
<dbReference type="CDD" id="cd00200">
    <property type="entry name" value="WD40"/>
    <property type="match status" value="1"/>
</dbReference>
<comment type="similarity">
    <text evidence="11">Belongs to the WD repeat LIS1/nudF family.</text>
</comment>
<feature type="repeat" description="WD" evidence="12">
    <location>
        <begin position="245"/>
        <end position="286"/>
    </location>
</feature>
<keyword evidence="9 11" id="KW-0206">Cytoskeleton</keyword>
<evidence type="ECO:0000256" key="8">
    <source>
        <dbReference type="ARBA" id="ARBA00023054"/>
    </source>
</evidence>
<sequence>MVSVLSERQKDELQVLSLSHTLAAHKSMLDYLNTIGYTQTFAVLKEEANLASFEIDPKAKHSGLLEKKWTSVIRLQKKIMELETRNAQLQDELSTAPSKRPSASSPDWLPRAPARHSLAGHRSPVTRVAFHPSFSQVVSASEDSTIKVWDWETGDFERTIKGHTKAVQDVDFDSKGNFLVSCSSDLTLKVWDTNNDWKNVKTLYGHDHSISSARFLPNDDFIISASRDRTIRVWEVASGFCVKTFSGHADWVRSALPSSDGRQLISCSVDQTSRIWDAQTGETKTELRGHDHVIEVAVFAPIAAYPAIRELAGLTSPKGADAKTVGAFAATGSRDKTIKLWDTQSGQCLKTFVGHDNWVRALVFHPSGKFLLSASDDKTIRTWDLVTGRCSKTLEAHSHFVTCLAWGRAPAPGSSSTATNGSTTNGMGKNGTSEASAETIQYVNVVATGSVDQSVKVSTLFIHNMV</sequence>
<dbReference type="GO" id="GO:0000132">
    <property type="term" value="P:establishment of mitotic spindle orientation"/>
    <property type="evidence" value="ECO:0007669"/>
    <property type="project" value="UniProtKB-UniRule"/>
</dbReference>
<dbReference type="InterPro" id="IPR020472">
    <property type="entry name" value="WD40_PAC1"/>
</dbReference>
<feature type="repeat" description="WD" evidence="12">
    <location>
        <begin position="203"/>
        <end position="244"/>
    </location>
</feature>
<protein>
    <recommendedName>
        <fullName evidence="11">Nuclear distribution protein PAC1</fullName>
    </recommendedName>
    <alternativeName>
        <fullName evidence="11">Lissencephaly-1 homolog</fullName>
        <shortName evidence="11">LIS-1</shortName>
    </alternativeName>
    <alternativeName>
        <fullName evidence="11">nudF homolog</fullName>
    </alternativeName>
</protein>
<dbReference type="GO" id="GO:0070840">
    <property type="term" value="F:dynein complex binding"/>
    <property type="evidence" value="ECO:0007669"/>
    <property type="project" value="UniProtKB-UniRule"/>
</dbReference>
<evidence type="ECO:0000256" key="6">
    <source>
        <dbReference type="ARBA" id="ARBA00022737"/>
    </source>
</evidence>
<evidence type="ECO:0000256" key="1">
    <source>
        <dbReference type="ARBA" id="ARBA00022448"/>
    </source>
</evidence>
<organism evidence="15 16">
    <name type="scientific">Microbotryum silenes-dioicae</name>
    <dbReference type="NCBI Taxonomy" id="796604"/>
    <lineage>
        <taxon>Eukaryota</taxon>
        <taxon>Fungi</taxon>
        <taxon>Dikarya</taxon>
        <taxon>Basidiomycota</taxon>
        <taxon>Pucciniomycotina</taxon>
        <taxon>Microbotryomycetes</taxon>
        <taxon>Microbotryales</taxon>
        <taxon>Microbotryaceae</taxon>
        <taxon>Microbotryum</taxon>
    </lineage>
</organism>
<dbReference type="STRING" id="796604.A0A2X0N7N3"/>
<keyword evidence="4 11" id="KW-0132">Cell division</keyword>
<name>A0A2X0N7N3_9BASI</name>
<evidence type="ECO:0000256" key="3">
    <source>
        <dbReference type="ARBA" id="ARBA00022574"/>
    </source>
</evidence>
<evidence type="ECO:0000256" key="13">
    <source>
        <dbReference type="SAM" id="MobiDB-lite"/>
    </source>
</evidence>
<evidence type="ECO:0000256" key="7">
    <source>
        <dbReference type="ARBA" id="ARBA00022776"/>
    </source>
</evidence>
<reference evidence="15 16" key="1">
    <citation type="submission" date="2016-11" db="EMBL/GenBank/DDBJ databases">
        <authorList>
            <person name="Jaros S."/>
            <person name="Januszkiewicz K."/>
            <person name="Wedrychowicz H."/>
        </authorList>
    </citation>
    <scope>NUCLEOTIDE SEQUENCE [LARGE SCALE GENOMIC DNA]</scope>
</reference>
<comment type="domain">
    <text evidence="11">Dimerization mediated by the LisH domain may be required to activate dynein.</text>
</comment>
<feature type="repeat" description="WD" evidence="12">
    <location>
        <begin position="160"/>
        <end position="195"/>
    </location>
</feature>
<evidence type="ECO:0000256" key="11">
    <source>
        <dbReference type="HAMAP-Rule" id="MF_03141"/>
    </source>
</evidence>
<dbReference type="GO" id="GO:0005875">
    <property type="term" value="C:microtubule associated complex"/>
    <property type="evidence" value="ECO:0007669"/>
    <property type="project" value="UniProtKB-UniRule"/>
</dbReference>
<dbReference type="PROSITE" id="PS50294">
    <property type="entry name" value="WD_REPEATS_REGION"/>
    <property type="match status" value="5"/>
</dbReference>
<evidence type="ECO:0000259" key="14">
    <source>
        <dbReference type="Pfam" id="PF24951"/>
    </source>
</evidence>
<keyword evidence="1 11" id="KW-0813">Transport</keyword>
<comment type="subunit">
    <text evidence="11">Self-associates. Interacts with NDL1 and dynein.</text>
</comment>
<evidence type="ECO:0000313" key="16">
    <source>
        <dbReference type="Proteomes" id="UP000249464"/>
    </source>
</evidence>
<feature type="region of interest" description="Disordered" evidence="13">
    <location>
        <begin position="409"/>
        <end position="432"/>
    </location>
</feature>
<dbReference type="GO" id="GO:0005737">
    <property type="term" value="C:cytoplasm"/>
    <property type="evidence" value="ECO:0007669"/>
    <property type="project" value="UniProtKB-UniRule"/>
</dbReference>
<dbReference type="GO" id="GO:0023052">
    <property type="term" value="P:signaling"/>
    <property type="evidence" value="ECO:0007669"/>
    <property type="project" value="UniProtKB-ARBA"/>
</dbReference>
<keyword evidence="3 12" id="KW-0853">WD repeat</keyword>
<dbReference type="PANTHER" id="PTHR19848">
    <property type="entry name" value="WD40 REPEAT PROTEIN"/>
    <property type="match status" value="1"/>
</dbReference>
<dbReference type="GO" id="GO:0005874">
    <property type="term" value="C:microtubule"/>
    <property type="evidence" value="ECO:0007669"/>
    <property type="project" value="UniProtKB-KW"/>
</dbReference>
<feature type="repeat" description="WD" evidence="12">
    <location>
        <begin position="330"/>
        <end position="351"/>
    </location>
</feature>
<dbReference type="GO" id="GO:0051012">
    <property type="term" value="P:microtubule sliding"/>
    <property type="evidence" value="ECO:0007669"/>
    <property type="project" value="UniProtKB-UniRule"/>
</dbReference>
<evidence type="ECO:0000256" key="4">
    <source>
        <dbReference type="ARBA" id="ARBA00022618"/>
    </source>
</evidence>
<dbReference type="Proteomes" id="UP000249464">
    <property type="component" value="Unassembled WGS sequence"/>
</dbReference>
<dbReference type="GO" id="GO:0000922">
    <property type="term" value="C:spindle pole"/>
    <property type="evidence" value="ECO:0007669"/>
    <property type="project" value="UniProtKB-SubCell"/>
</dbReference>
<dbReference type="InterPro" id="IPR036322">
    <property type="entry name" value="WD40_repeat_dom_sf"/>
</dbReference>